<keyword evidence="2" id="KW-0560">Oxidoreductase</keyword>
<dbReference type="PROSITE" id="PS00061">
    <property type="entry name" value="ADH_SHORT"/>
    <property type="match status" value="1"/>
</dbReference>
<dbReference type="PANTHER" id="PTHR44196">
    <property type="entry name" value="DEHYDROGENASE/REDUCTASE SDR FAMILY MEMBER 7B"/>
    <property type="match status" value="1"/>
</dbReference>
<dbReference type="Proteomes" id="UP000235005">
    <property type="component" value="Unassembled WGS sequence"/>
</dbReference>
<reference evidence="4 5" key="1">
    <citation type="submission" date="2018-01" db="EMBL/GenBank/DDBJ databases">
        <title>The draft genome sequence of Halioglobus lutimaris HF004.</title>
        <authorList>
            <person name="Du Z.-J."/>
            <person name="Shi M.-J."/>
        </authorList>
    </citation>
    <scope>NUCLEOTIDE SEQUENCE [LARGE SCALE GENOMIC DNA]</scope>
    <source>
        <strain evidence="4 5">HF004</strain>
    </source>
</reference>
<evidence type="ECO:0000313" key="5">
    <source>
        <dbReference type="Proteomes" id="UP000235005"/>
    </source>
</evidence>
<dbReference type="InterPro" id="IPR057326">
    <property type="entry name" value="KR_dom"/>
</dbReference>
<proteinExistence type="inferred from homology"/>
<evidence type="ECO:0000259" key="3">
    <source>
        <dbReference type="SMART" id="SM00822"/>
    </source>
</evidence>
<dbReference type="OrthoDB" id="9810734at2"/>
<gene>
    <name evidence="4" type="ORF">C0039_06375</name>
</gene>
<feature type="domain" description="Ketoreductase" evidence="3">
    <location>
        <begin position="394"/>
        <end position="570"/>
    </location>
</feature>
<dbReference type="InterPro" id="IPR020904">
    <property type="entry name" value="Sc_DH/Rdtase_CS"/>
</dbReference>
<evidence type="ECO:0000313" key="4">
    <source>
        <dbReference type="EMBL" id="PLW69632.1"/>
    </source>
</evidence>
<dbReference type="InterPro" id="IPR057313">
    <property type="entry name" value="Maqu_2507-like"/>
</dbReference>
<dbReference type="GO" id="GO:0016491">
    <property type="term" value="F:oxidoreductase activity"/>
    <property type="evidence" value="ECO:0007669"/>
    <property type="project" value="UniProtKB-KW"/>
</dbReference>
<name>A0A2N5X569_9GAMM</name>
<dbReference type="SUPFAM" id="SSF51735">
    <property type="entry name" value="NAD(P)-binding Rossmann-fold domains"/>
    <property type="match status" value="2"/>
</dbReference>
<sequence>MNYFVTGGTGFIGRFLVPKLLDRGGVIYLLVRPASLPKVDGLRELWGAEKDQVIAVEGDLSKPKLGVKPAWIKKHAGDIDHFFHLAAIYDMKADAESQRVSNVNGTAQAIALSKSLRSGCFHQVSSIAAAGLYEGTFTEDMFEEAGDMEHPYFATKHESEGLVRKEKRMKWRIYRPGMVVGHSETGEMDKVDGPYYFFDSLKNLSSVTPKGFPLLLNKAGLLNIVPVDYVVDAIDYLAHVPKHDQECFFITDPDGIRVGDLLKVMMKVSGGPNLKSIEIGMLDTATQLAGEGISRVKPLKSLGEKAISRLGIPPQVIGYISYPTHFDSRKTRKLLAEADIECPPFEDYAQVIWDYWLQFLRPDKETLISEVDGLFNELIGRPSLAALRRKVKGRVVVVTGATSGIGKECALRLARADATVILVARTVEKLEETLAEIAEKGGVGKAYSCDVSSPKDCKKLVADVLRDHGQVDILVNNAGRSIRRSVRYSYERFHDYERTMELNYYGALRLILGFLPSMEENESGHIINISSIGVLTNPPRFSAYVASKAALDAFSLCAAPEFAAQNISFTTIHMPLVRTPMIAPTSLYKAFPTLSPEQARDLVIKAIISRPKRLSTRLGVTGAVAQATIPSVTEAFLSQAYDLFPDSAAARGLTEAEAAKEKENVPSSKLELAQKMFAQVMRGVHW</sequence>
<dbReference type="InterPro" id="IPR002347">
    <property type="entry name" value="SDR_fam"/>
</dbReference>
<accession>A0A2N5X569</accession>
<dbReference type="PRINTS" id="PR00080">
    <property type="entry name" value="SDRFAMILY"/>
</dbReference>
<dbReference type="NCBIfam" id="NF005539">
    <property type="entry name" value="PRK07201.1"/>
    <property type="match status" value="1"/>
</dbReference>
<dbReference type="InterPro" id="IPR036291">
    <property type="entry name" value="NAD(P)-bd_dom_sf"/>
</dbReference>
<evidence type="ECO:0000256" key="2">
    <source>
        <dbReference type="ARBA" id="ARBA00023002"/>
    </source>
</evidence>
<dbReference type="PRINTS" id="PR00081">
    <property type="entry name" value="GDHRDH"/>
</dbReference>
<dbReference type="FunFam" id="3.40.50.720:FF:000084">
    <property type="entry name" value="Short-chain dehydrogenase reductase"/>
    <property type="match status" value="1"/>
</dbReference>
<dbReference type="Gene3D" id="3.40.50.720">
    <property type="entry name" value="NAD(P)-binding Rossmann-like Domain"/>
    <property type="match status" value="2"/>
</dbReference>
<dbReference type="PANTHER" id="PTHR44196:SF1">
    <property type="entry name" value="DEHYDROGENASE_REDUCTASE SDR FAMILY MEMBER 7B"/>
    <property type="match status" value="1"/>
</dbReference>
<dbReference type="CDD" id="cd05233">
    <property type="entry name" value="SDR_c"/>
    <property type="match status" value="1"/>
</dbReference>
<dbReference type="RefSeq" id="WP_101517605.1">
    <property type="nucleotide sequence ID" value="NZ_PKUS01000005.1"/>
</dbReference>
<dbReference type="EMBL" id="PKUS01000005">
    <property type="protein sequence ID" value="PLW69632.1"/>
    <property type="molecule type" value="Genomic_DNA"/>
</dbReference>
<dbReference type="GO" id="GO:0016020">
    <property type="term" value="C:membrane"/>
    <property type="evidence" value="ECO:0007669"/>
    <property type="project" value="TreeGrafter"/>
</dbReference>
<organism evidence="4 5">
    <name type="scientific">Pseudohalioglobus lutimaris</name>
    <dbReference type="NCBI Taxonomy" id="1737061"/>
    <lineage>
        <taxon>Bacteria</taxon>
        <taxon>Pseudomonadati</taxon>
        <taxon>Pseudomonadota</taxon>
        <taxon>Gammaproteobacteria</taxon>
        <taxon>Cellvibrionales</taxon>
        <taxon>Halieaceae</taxon>
        <taxon>Pseudohalioglobus</taxon>
    </lineage>
</organism>
<dbReference type="SMART" id="SM00822">
    <property type="entry name" value="PKS_KR"/>
    <property type="match status" value="1"/>
</dbReference>
<comment type="similarity">
    <text evidence="1">Belongs to the short-chain dehydrogenases/reductases (SDR) family.</text>
</comment>
<dbReference type="Pfam" id="PF07993">
    <property type="entry name" value="NAD_binding_4"/>
    <property type="match status" value="1"/>
</dbReference>
<dbReference type="AlphaFoldDB" id="A0A2N5X569"/>
<comment type="caution">
    <text evidence="4">The sequence shown here is derived from an EMBL/GenBank/DDBJ whole genome shotgun (WGS) entry which is preliminary data.</text>
</comment>
<keyword evidence="5" id="KW-1185">Reference proteome</keyword>
<dbReference type="InterPro" id="IPR013120">
    <property type="entry name" value="FAR_NAD-bd"/>
</dbReference>
<dbReference type="CDD" id="cd05263">
    <property type="entry name" value="MupV_like_SDR_e"/>
    <property type="match status" value="1"/>
</dbReference>
<protein>
    <submittedName>
        <fullName evidence="4">Short chain dehydrogenase</fullName>
    </submittedName>
</protein>
<dbReference type="Pfam" id="PF00106">
    <property type="entry name" value="adh_short"/>
    <property type="match status" value="1"/>
</dbReference>
<evidence type="ECO:0000256" key="1">
    <source>
        <dbReference type="ARBA" id="ARBA00006484"/>
    </source>
</evidence>